<keyword evidence="6 12" id="KW-0067">ATP-binding</keyword>
<dbReference type="PANTHER" id="PTHR45772">
    <property type="entry name" value="CONSERVED COMPONENT OF ABC TRANSPORTER FOR NATURAL AMINO ACIDS-RELATED"/>
    <property type="match status" value="1"/>
</dbReference>
<evidence type="ECO:0000256" key="5">
    <source>
        <dbReference type="ARBA" id="ARBA00022741"/>
    </source>
</evidence>
<accession>A0A810BIJ2</accession>
<dbReference type="OMA" id="RAVIGPW"/>
<dbReference type="SMART" id="SM00382">
    <property type="entry name" value="AAA"/>
    <property type="match status" value="1"/>
</dbReference>
<dbReference type="Pfam" id="PF12399">
    <property type="entry name" value="BCA_ABC_TP_C"/>
    <property type="match status" value="1"/>
</dbReference>
<feature type="transmembrane region" description="Helical" evidence="10">
    <location>
        <begin position="33"/>
        <end position="53"/>
    </location>
</feature>
<dbReference type="EMBL" id="AP023097">
    <property type="protein sequence ID" value="BCE76596.1"/>
    <property type="molecule type" value="Genomic_DNA"/>
</dbReference>
<dbReference type="GeneID" id="46493387"/>
<feature type="transmembrane region" description="Helical" evidence="10">
    <location>
        <begin position="60"/>
        <end position="77"/>
    </location>
</feature>
<comment type="subcellular location">
    <subcellularLocation>
        <location evidence="1">Cell membrane</location>
        <topology evidence="1">Multi-pass membrane protein</topology>
    </subcellularLocation>
</comment>
<dbReference type="Gene3D" id="3.40.50.300">
    <property type="entry name" value="P-loop containing nucleotide triphosphate hydrolases"/>
    <property type="match status" value="1"/>
</dbReference>
<keyword evidence="2" id="KW-0813">Transport</keyword>
<evidence type="ECO:0000259" key="11">
    <source>
        <dbReference type="PROSITE" id="PS50893"/>
    </source>
</evidence>
<evidence type="ECO:0000256" key="3">
    <source>
        <dbReference type="ARBA" id="ARBA00022475"/>
    </source>
</evidence>
<feature type="transmembrane region" description="Helical" evidence="10">
    <location>
        <begin position="157"/>
        <end position="176"/>
    </location>
</feature>
<dbReference type="AlphaFoldDB" id="A0A810BIJ2"/>
<dbReference type="CDD" id="cd06581">
    <property type="entry name" value="TM_PBP1_LivM_like"/>
    <property type="match status" value="1"/>
</dbReference>
<dbReference type="PANTHER" id="PTHR45772:SF8">
    <property type="entry name" value="HIGH-AFFINITY BRANCHED-CHAIN AMINO ACID TRANSPORT ATP-BINDING PROTEIN"/>
    <property type="match status" value="1"/>
</dbReference>
<evidence type="ECO:0000256" key="4">
    <source>
        <dbReference type="ARBA" id="ARBA00022692"/>
    </source>
</evidence>
<feature type="transmembrane region" description="Helical" evidence="10">
    <location>
        <begin position="116"/>
        <end position="137"/>
    </location>
</feature>
<dbReference type="GO" id="GO:0015658">
    <property type="term" value="F:branched-chain amino acid transmembrane transporter activity"/>
    <property type="evidence" value="ECO:0007669"/>
    <property type="project" value="InterPro"/>
</dbReference>
<evidence type="ECO:0000256" key="8">
    <source>
        <dbReference type="ARBA" id="ARBA00023136"/>
    </source>
</evidence>
<feature type="transmembrane region" description="Helical" evidence="10">
    <location>
        <begin position="83"/>
        <end position="104"/>
    </location>
</feature>
<dbReference type="GO" id="GO:0005886">
    <property type="term" value="C:plasma membrane"/>
    <property type="evidence" value="ECO:0007669"/>
    <property type="project" value="UniProtKB-SubCell"/>
</dbReference>
<dbReference type="PROSITE" id="PS50893">
    <property type="entry name" value="ABC_TRANSPORTER_2"/>
    <property type="match status" value="1"/>
</dbReference>
<dbReference type="InterPro" id="IPR051120">
    <property type="entry name" value="ABC_AA/LPS_Transport"/>
</dbReference>
<dbReference type="Pfam" id="PF00005">
    <property type="entry name" value="ABC_tran"/>
    <property type="match status" value="1"/>
</dbReference>
<dbReference type="SUPFAM" id="SSF52540">
    <property type="entry name" value="P-loop containing nucleoside triphosphate hydrolases"/>
    <property type="match status" value="1"/>
</dbReference>
<sequence length="577" mass="61800">MAYFLVRNVLILAFLLLIPPFMGEFWAYQLGLYFIYGLAALGVGLAWGQAGILPLGQGMFVAIAAYVTAHGLLALGSSPIAYLALPAACVLVAVLAFAFAALVFRGRFEQGPSFSLMTLALTLAAFQVANGWSSVTGGFNGLRNIPGLPGLDGFLDLYYLIAILLGLSIAAVDYLVHAPIGVLWRAAADNERRLAFLGYDVAVIKAVAFAVASGLAGLAGALYAPQQNLVTPDLAGFAFSGDLVIFAAVGGRATVLGPVIGAVVVGVLSAELRDRFPWWEIGIALFFIVVVLRLPGGLMTMLAPLRRFSSARTSVRARSTAPEKPRISTSLSVAFEDVRVRVGDVTILDGLSVRTGEEAVLCVIGPNGAGKTSTLNVMTGMLPRRGGRIVIDGAVVLRPEPAIVANKGVARKFQTPSVFPKLTIDENLAVALWAGRWCGFDLLRLGLFGWTSPLLEEMRGRFQFLNDGTRPASALSHGERQILELTMALITEPRMLLLDEPCAGLSHEETAAVIDAIQWARGELNLRIIIIEHDMELVRRLANRVVVLHQGRFLADGSVEEVQRNPEVRAVYVGGSR</sequence>
<evidence type="ECO:0000256" key="10">
    <source>
        <dbReference type="SAM" id="Phobius"/>
    </source>
</evidence>
<dbReference type="InterPro" id="IPR027417">
    <property type="entry name" value="P-loop_NTPase"/>
</dbReference>
<dbReference type="GO" id="GO:0005524">
    <property type="term" value="F:ATP binding"/>
    <property type="evidence" value="ECO:0007669"/>
    <property type="project" value="UniProtKB-KW"/>
</dbReference>
<keyword evidence="4 10" id="KW-0812">Transmembrane</keyword>
<dbReference type="Pfam" id="PF02653">
    <property type="entry name" value="BPD_transp_2"/>
    <property type="match status" value="1"/>
</dbReference>
<dbReference type="InterPro" id="IPR001851">
    <property type="entry name" value="ABC_transp_permease"/>
</dbReference>
<organism evidence="12">
    <name type="scientific">Bradyrhizobium diazoefficiens</name>
    <dbReference type="NCBI Taxonomy" id="1355477"/>
    <lineage>
        <taxon>Bacteria</taxon>
        <taxon>Pseudomonadati</taxon>
        <taxon>Pseudomonadota</taxon>
        <taxon>Alphaproteobacteria</taxon>
        <taxon>Hyphomicrobiales</taxon>
        <taxon>Nitrobacteraceae</taxon>
        <taxon>Bradyrhizobium</taxon>
    </lineage>
</organism>
<evidence type="ECO:0000256" key="1">
    <source>
        <dbReference type="ARBA" id="ARBA00004651"/>
    </source>
</evidence>
<name>A0A810BIJ2_9BRAD</name>
<dbReference type="InterPro" id="IPR043428">
    <property type="entry name" value="LivM-like"/>
</dbReference>
<dbReference type="RefSeq" id="WP_011089150.1">
    <property type="nucleotide sequence ID" value="NZ_CP032617.1"/>
</dbReference>
<feature type="transmembrane region" description="Helical" evidence="10">
    <location>
        <begin position="243"/>
        <end position="269"/>
    </location>
</feature>
<keyword evidence="7 10" id="KW-1133">Transmembrane helix</keyword>
<dbReference type="InterPro" id="IPR003593">
    <property type="entry name" value="AAA+_ATPase"/>
</dbReference>
<dbReference type="FunFam" id="3.40.50.300:FF:006092">
    <property type="entry name" value="Branched-chain amino acid ABC transporter, ATP-binding protein"/>
    <property type="match status" value="1"/>
</dbReference>
<proteinExistence type="predicted"/>
<evidence type="ECO:0000256" key="6">
    <source>
        <dbReference type="ARBA" id="ARBA00022840"/>
    </source>
</evidence>
<evidence type="ECO:0000256" key="2">
    <source>
        <dbReference type="ARBA" id="ARBA00022448"/>
    </source>
</evidence>
<dbReference type="InterPro" id="IPR032823">
    <property type="entry name" value="BCA_ABC_TP_C"/>
</dbReference>
<feature type="transmembrane region" description="Helical" evidence="10">
    <location>
        <begin position="281"/>
        <end position="305"/>
    </location>
</feature>
<protein>
    <submittedName>
        <fullName evidence="12">ABC transporter ATP-binding protein</fullName>
    </submittedName>
</protein>
<dbReference type="InterPro" id="IPR003439">
    <property type="entry name" value="ABC_transporter-like_ATP-bd"/>
</dbReference>
<evidence type="ECO:0000256" key="7">
    <source>
        <dbReference type="ARBA" id="ARBA00022989"/>
    </source>
</evidence>
<comment type="function">
    <text evidence="9">Involved in beta-(1--&gt;2)glucan export. Transmembrane domains (TMD) form a pore in the inner membrane and the ATP-binding domain (NBD) is responsible for energy generation.</text>
</comment>
<dbReference type="GO" id="GO:0016887">
    <property type="term" value="F:ATP hydrolysis activity"/>
    <property type="evidence" value="ECO:0007669"/>
    <property type="project" value="InterPro"/>
</dbReference>
<feature type="domain" description="ABC transporter" evidence="11">
    <location>
        <begin position="333"/>
        <end position="575"/>
    </location>
</feature>
<keyword evidence="3" id="KW-1003">Cell membrane</keyword>
<evidence type="ECO:0000256" key="9">
    <source>
        <dbReference type="ARBA" id="ARBA00024722"/>
    </source>
</evidence>
<evidence type="ECO:0000313" key="12">
    <source>
        <dbReference type="EMBL" id="BCE76596.1"/>
    </source>
</evidence>
<reference evidence="12" key="1">
    <citation type="submission" date="2020-05" db="EMBL/GenBank/DDBJ databases">
        <title>Complete genome sequence of Bradyrhizobium diazoefficiens XF8 isolated from soybean nodule.</title>
        <authorList>
            <person name="Noda R."/>
            <person name="Kakizaki K."/>
            <person name="Minamisawa K."/>
        </authorList>
    </citation>
    <scope>NUCLEOTIDE SEQUENCE</scope>
    <source>
        <strain evidence="12">XF8</strain>
    </source>
</reference>
<keyword evidence="5" id="KW-0547">Nucleotide-binding</keyword>
<feature type="transmembrane region" description="Helical" evidence="10">
    <location>
        <begin position="197"/>
        <end position="223"/>
    </location>
</feature>
<keyword evidence="8 10" id="KW-0472">Membrane</keyword>
<gene>
    <name evidence="12" type="ORF">XF8B_67070</name>
</gene>